<dbReference type="EMBL" id="KV750069">
    <property type="protein sequence ID" value="OCL06445.1"/>
    <property type="molecule type" value="Genomic_DNA"/>
</dbReference>
<dbReference type="Proteomes" id="UP000250140">
    <property type="component" value="Unassembled WGS sequence"/>
</dbReference>
<protein>
    <submittedName>
        <fullName evidence="1">Uncharacterized protein</fullName>
    </submittedName>
</protein>
<evidence type="ECO:0000313" key="1">
    <source>
        <dbReference type="EMBL" id="OCL06445.1"/>
    </source>
</evidence>
<gene>
    <name evidence="1" type="ORF">AOQ84DRAFT_76197</name>
</gene>
<keyword evidence="2" id="KW-1185">Reference proteome</keyword>
<organism evidence="1 2">
    <name type="scientific">Glonium stellatum</name>
    <dbReference type="NCBI Taxonomy" id="574774"/>
    <lineage>
        <taxon>Eukaryota</taxon>
        <taxon>Fungi</taxon>
        <taxon>Dikarya</taxon>
        <taxon>Ascomycota</taxon>
        <taxon>Pezizomycotina</taxon>
        <taxon>Dothideomycetes</taxon>
        <taxon>Pleosporomycetidae</taxon>
        <taxon>Gloniales</taxon>
        <taxon>Gloniaceae</taxon>
        <taxon>Glonium</taxon>
    </lineage>
</organism>
<dbReference type="AlphaFoldDB" id="A0A8E2EX11"/>
<sequence length="100" mass="11837">MLYLQRRRAHIPLQPASPPLLAKLSLKIPPSWRRENQSRFLVLHQRLELPMCRVFSCLLLQCDFFCCWHFHHHYLHHIPRISISITCPCFTGCFVGGIEE</sequence>
<name>A0A8E2EX11_9PEZI</name>
<accession>A0A8E2EX11</accession>
<proteinExistence type="predicted"/>
<reference evidence="1 2" key="1">
    <citation type="journal article" date="2016" name="Nat. Commun.">
        <title>Ectomycorrhizal ecology is imprinted in the genome of the dominant symbiotic fungus Cenococcum geophilum.</title>
        <authorList>
            <consortium name="DOE Joint Genome Institute"/>
            <person name="Peter M."/>
            <person name="Kohler A."/>
            <person name="Ohm R.A."/>
            <person name="Kuo A."/>
            <person name="Krutzmann J."/>
            <person name="Morin E."/>
            <person name="Arend M."/>
            <person name="Barry K.W."/>
            <person name="Binder M."/>
            <person name="Choi C."/>
            <person name="Clum A."/>
            <person name="Copeland A."/>
            <person name="Grisel N."/>
            <person name="Haridas S."/>
            <person name="Kipfer T."/>
            <person name="LaButti K."/>
            <person name="Lindquist E."/>
            <person name="Lipzen A."/>
            <person name="Maire R."/>
            <person name="Meier B."/>
            <person name="Mihaltcheva S."/>
            <person name="Molinier V."/>
            <person name="Murat C."/>
            <person name="Poggeler S."/>
            <person name="Quandt C.A."/>
            <person name="Sperisen C."/>
            <person name="Tritt A."/>
            <person name="Tisserant E."/>
            <person name="Crous P.W."/>
            <person name="Henrissat B."/>
            <person name="Nehls U."/>
            <person name="Egli S."/>
            <person name="Spatafora J.W."/>
            <person name="Grigoriev I.V."/>
            <person name="Martin F.M."/>
        </authorList>
    </citation>
    <scope>NUCLEOTIDE SEQUENCE [LARGE SCALE GENOMIC DNA]</scope>
    <source>
        <strain evidence="1 2">CBS 207.34</strain>
    </source>
</reference>
<evidence type="ECO:0000313" key="2">
    <source>
        <dbReference type="Proteomes" id="UP000250140"/>
    </source>
</evidence>